<accession>A0A8T3AZ68</accession>
<dbReference type="PANTHER" id="PTHR33401:SF3">
    <property type="entry name" value="LOW AFFINITY POTASSIUM TRANSPORT SYSTEM PROTEIN"/>
    <property type="match status" value="1"/>
</dbReference>
<dbReference type="PANTHER" id="PTHR33401">
    <property type="entry name" value="LIGHT-HARVESTING COMPLEX-LIKE PROTEIN OHP2, CHLOROPLASTIC"/>
    <property type="match status" value="1"/>
</dbReference>
<keyword evidence="3" id="KW-1185">Reference proteome</keyword>
<proteinExistence type="predicted"/>
<evidence type="ECO:0000313" key="2">
    <source>
        <dbReference type="EMBL" id="KAI0501238.1"/>
    </source>
</evidence>
<dbReference type="Proteomes" id="UP000829196">
    <property type="component" value="Unassembled WGS sequence"/>
</dbReference>
<name>A0A8T3AZ68_DENNO</name>
<evidence type="ECO:0000313" key="3">
    <source>
        <dbReference type="Proteomes" id="UP000829196"/>
    </source>
</evidence>
<sequence>MRVNTSPFHCPSYCFSKPVPPPRPPPPPPTPPVQYQPLGLETEDSHHHTSCKSSAGSLAVEEKLCDDKVEIDENGVDGRKREFILKSSLKKMSSSASKDIVRECVKWMDDLGEELVEIREFDPVESGEFDDEMNGYPACTCVIL</sequence>
<evidence type="ECO:0000256" key="1">
    <source>
        <dbReference type="SAM" id="MobiDB-lite"/>
    </source>
</evidence>
<dbReference type="OrthoDB" id="1921202at2759"/>
<gene>
    <name evidence="2" type="ORF">KFK09_016181</name>
</gene>
<protein>
    <submittedName>
        <fullName evidence="2">Uncharacterized protein</fullName>
    </submittedName>
</protein>
<organism evidence="2 3">
    <name type="scientific">Dendrobium nobile</name>
    <name type="common">Orchid</name>
    <dbReference type="NCBI Taxonomy" id="94219"/>
    <lineage>
        <taxon>Eukaryota</taxon>
        <taxon>Viridiplantae</taxon>
        <taxon>Streptophyta</taxon>
        <taxon>Embryophyta</taxon>
        <taxon>Tracheophyta</taxon>
        <taxon>Spermatophyta</taxon>
        <taxon>Magnoliopsida</taxon>
        <taxon>Liliopsida</taxon>
        <taxon>Asparagales</taxon>
        <taxon>Orchidaceae</taxon>
        <taxon>Epidendroideae</taxon>
        <taxon>Malaxideae</taxon>
        <taxon>Dendrobiinae</taxon>
        <taxon>Dendrobium</taxon>
    </lineage>
</organism>
<feature type="compositionally biased region" description="Pro residues" evidence="1">
    <location>
        <begin position="18"/>
        <end position="34"/>
    </location>
</feature>
<dbReference type="AlphaFoldDB" id="A0A8T3AZ68"/>
<dbReference type="EMBL" id="JAGYWB010000012">
    <property type="protein sequence ID" value="KAI0501238.1"/>
    <property type="molecule type" value="Genomic_DNA"/>
</dbReference>
<comment type="caution">
    <text evidence="2">The sequence shown here is derived from an EMBL/GenBank/DDBJ whole genome shotgun (WGS) entry which is preliminary data.</text>
</comment>
<reference evidence="2" key="1">
    <citation type="journal article" date="2022" name="Front. Genet.">
        <title>Chromosome-Scale Assembly of the Dendrobium nobile Genome Provides Insights Into the Molecular Mechanism of the Biosynthesis of the Medicinal Active Ingredient of Dendrobium.</title>
        <authorList>
            <person name="Xu Q."/>
            <person name="Niu S.-C."/>
            <person name="Li K.-L."/>
            <person name="Zheng P.-J."/>
            <person name="Zhang X.-J."/>
            <person name="Jia Y."/>
            <person name="Liu Y."/>
            <person name="Niu Y.-X."/>
            <person name="Yu L.-H."/>
            <person name="Chen D.-F."/>
            <person name="Zhang G.-Q."/>
        </authorList>
    </citation>
    <scope>NUCLEOTIDE SEQUENCE</scope>
    <source>
        <tissue evidence="2">Leaf</tissue>
    </source>
</reference>
<feature type="region of interest" description="Disordered" evidence="1">
    <location>
        <begin position="1"/>
        <end position="54"/>
    </location>
</feature>